<dbReference type="InterPro" id="IPR001667">
    <property type="entry name" value="DDH_dom"/>
</dbReference>
<dbReference type="PANTHER" id="PTHR47618">
    <property type="entry name" value="BIFUNCTIONAL OLIGORIBONUCLEASE AND PAP PHOSPHATASE NRNA"/>
    <property type="match status" value="1"/>
</dbReference>
<dbReference type="InterPro" id="IPR051319">
    <property type="entry name" value="Oligoribo/pAp-PDE_c-di-AMP_PDE"/>
</dbReference>
<evidence type="ECO:0000259" key="2">
    <source>
        <dbReference type="Pfam" id="PF02272"/>
    </source>
</evidence>
<dbReference type="InterPro" id="IPR038763">
    <property type="entry name" value="DHH_sf"/>
</dbReference>
<proteinExistence type="predicted"/>
<dbReference type="PANTHER" id="PTHR47618:SF1">
    <property type="entry name" value="BIFUNCTIONAL OLIGORIBONUCLEASE AND PAP PHOSPHATASE NRNA"/>
    <property type="match status" value="1"/>
</dbReference>
<comment type="caution">
    <text evidence="3">The sequence shown here is derived from an EMBL/GenBank/DDBJ whole genome shotgun (WGS) entry which is preliminary data.</text>
</comment>
<dbReference type="Gene3D" id="3.90.1640.10">
    <property type="entry name" value="inorganic pyrophosphatase (n-terminal core)"/>
    <property type="match status" value="1"/>
</dbReference>
<evidence type="ECO:0000313" key="3">
    <source>
        <dbReference type="EMBL" id="HGV98333.1"/>
    </source>
</evidence>
<dbReference type="Pfam" id="PF02272">
    <property type="entry name" value="DHHA1"/>
    <property type="match status" value="1"/>
</dbReference>
<feature type="domain" description="DDH" evidence="1">
    <location>
        <begin position="26"/>
        <end position="167"/>
    </location>
</feature>
<evidence type="ECO:0000259" key="1">
    <source>
        <dbReference type="Pfam" id="PF01368"/>
    </source>
</evidence>
<dbReference type="Pfam" id="PF01368">
    <property type="entry name" value="DHH"/>
    <property type="match status" value="1"/>
</dbReference>
<dbReference type="EMBL" id="DTGZ01000161">
    <property type="protein sequence ID" value="HGV98333.1"/>
    <property type="molecule type" value="Genomic_DNA"/>
</dbReference>
<organism evidence="3">
    <name type="scientific">candidate division WOR-3 bacterium</name>
    <dbReference type="NCBI Taxonomy" id="2052148"/>
    <lineage>
        <taxon>Bacteria</taxon>
        <taxon>Bacteria division WOR-3</taxon>
    </lineage>
</organism>
<protein>
    <submittedName>
        <fullName evidence="3">Bifunctional oligoribonuclease/PAP phosphatase NrnA</fullName>
    </submittedName>
</protein>
<name>A0A7C4XAW2_UNCW3</name>
<gene>
    <name evidence="3" type="ORF">ENV60_08585</name>
</gene>
<dbReference type="SUPFAM" id="SSF64182">
    <property type="entry name" value="DHH phosphoesterases"/>
    <property type="match status" value="1"/>
</dbReference>
<dbReference type="InterPro" id="IPR003156">
    <property type="entry name" value="DHHA1_dom"/>
</dbReference>
<feature type="domain" description="DHHA1" evidence="2">
    <location>
        <begin position="249"/>
        <end position="326"/>
    </location>
</feature>
<dbReference type="GO" id="GO:0003676">
    <property type="term" value="F:nucleic acid binding"/>
    <property type="evidence" value="ECO:0007669"/>
    <property type="project" value="InterPro"/>
</dbReference>
<sequence length="327" mass="37144">MIVMSMGKRLTTLSRKLIKIIERSNRIVVGTHIDPDCDGICSALIIARLIKYLKKRKPILFCQSPIPPKYNFLLKDYKFTNRISNFDLLIAVDSADIKRIFSEKEVFKINKKSIVVNIDHHQSNEQFGELSIIDENASSTCEILYKIFKKLKLKIDRSFAELFYSGIYNETGGFIYPNTNPDVLRIAAELITSGISPSQIVKKLNIKTLAGTLLLSDVLKTIKIKNGIGSMCLTRKMLKKCKTDIWESENFISFLQAIRDVRVSVFFREEKKGIRVSLRSDGIVDVNKFARKFGGGGHKLAAGIRLEGNLKTVKKKILKELKKIIKL</sequence>
<reference evidence="3" key="1">
    <citation type="journal article" date="2020" name="mSystems">
        <title>Genome- and Community-Level Interaction Insights into Carbon Utilization and Element Cycling Functions of Hydrothermarchaeota in Hydrothermal Sediment.</title>
        <authorList>
            <person name="Zhou Z."/>
            <person name="Liu Y."/>
            <person name="Xu W."/>
            <person name="Pan J."/>
            <person name="Luo Z.H."/>
            <person name="Li M."/>
        </authorList>
    </citation>
    <scope>NUCLEOTIDE SEQUENCE [LARGE SCALE GENOMIC DNA]</scope>
    <source>
        <strain evidence="3">SpSt-774</strain>
    </source>
</reference>
<accession>A0A7C4XAW2</accession>
<dbReference type="Gene3D" id="3.10.310.30">
    <property type="match status" value="1"/>
</dbReference>
<dbReference type="AlphaFoldDB" id="A0A7C4XAW2"/>